<dbReference type="SUPFAM" id="SSF49785">
    <property type="entry name" value="Galactose-binding domain-like"/>
    <property type="match status" value="1"/>
</dbReference>
<organism evidence="1 2">
    <name type="scientific">Tritrichomonas musculus</name>
    <dbReference type="NCBI Taxonomy" id="1915356"/>
    <lineage>
        <taxon>Eukaryota</taxon>
        <taxon>Metamonada</taxon>
        <taxon>Parabasalia</taxon>
        <taxon>Tritrichomonadida</taxon>
        <taxon>Tritrichomonadidae</taxon>
        <taxon>Tritrichomonas</taxon>
    </lineage>
</organism>
<proteinExistence type="predicted"/>
<keyword evidence="2" id="KW-1185">Reference proteome</keyword>
<gene>
    <name evidence="1" type="ORF">M9Y10_044361</name>
</gene>
<name>A0ABR2GNM0_9EUKA</name>
<evidence type="ECO:0000313" key="1">
    <source>
        <dbReference type="EMBL" id="KAK8835519.1"/>
    </source>
</evidence>
<dbReference type="Proteomes" id="UP001470230">
    <property type="component" value="Unassembled WGS sequence"/>
</dbReference>
<protein>
    <recommendedName>
        <fullName evidence="3">F5/8 type C domain-containing protein</fullName>
    </recommendedName>
</protein>
<evidence type="ECO:0000313" key="2">
    <source>
        <dbReference type="Proteomes" id="UP001470230"/>
    </source>
</evidence>
<reference evidence="1 2" key="1">
    <citation type="submission" date="2024-04" db="EMBL/GenBank/DDBJ databases">
        <title>Tritrichomonas musculus Genome.</title>
        <authorList>
            <person name="Alves-Ferreira E."/>
            <person name="Grigg M."/>
            <person name="Lorenzi H."/>
            <person name="Galac M."/>
        </authorList>
    </citation>
    <scope>NUCLEOTIDE SEQUENCE [LARGE SCALE GENOMIC DNA]</scope>
    <source>
        <strain evidence="1 2">EAF2021</strain>
    </source>
</reference>
<sequence>MSEKSIILSSAGLKNIVEAQNEFTFVFNKCEIHMNSVFAEFISPLVSRLHHSDPTIDSIHYDNPLSKNLPSFEELFTEEMKTLLQQISKGFPISINSEQAVKMQQIAILLCNNELFNSIQDLCPHEINNNNFDEYISKLELFQYQSAIKYIGQDIDFTALIDVISSNFYQIDKNKLKSLSKPLLHKIISNKHLKIESEDSLFEFIDEIFEGTNEESQKSDKNELTIYDFYELIEFVGLSDEKFREFVTRFDPTQMTNPLWGTLCNRFLDKHSNDDRYSKPKGKMFLFNGNKSESFHGIIHHLTKECGGNVSDKGVVSVLSCPERSSDPGKNAVDFDTESNVITDNTINSFLVYDFKDKKVKPTNYSIRSRSTSKGDFQLKNWVIEGSNTGQNDWKILDTQNNETCLDDKSVFHTFDIKEKLSDNEYFRFLRIRLTGPNTCSRYTAYNLCL</sequence>
<dbReference type="InterPro" id="IPR008979">
    <property type="entry name" value="Galactose-bd-like_sf"/>
</dbReference>
<evidence type="ECO:0008006" key="3">
    <source>
        <dbReference type="Google" id="ProtNLM"/>
    </source>
</evidence>
<dbReference type="Gene3D" id="2.60.120.260">
    <property type="entry name" value="Galactose-binding domain-like"/>
    <property type="match status" value="1"/>
</dbReference>
<dbReference type="EMBL" id="JAPFFF010000085">
    <property type="protein sequence ID" value="KAK8835519.1"/>
    <property type="molecule type" value="Genomic_DNA"/>
</dbReference>
<comment type="caution">
    <text evidence="1">The sequence shown here is derived from an EMBL/GenBank/DDBJ whole genome shotgun (WGS) entry which is preliminary data.</text>
</comment>
<accession>A0ABR2GNM0</accession>